<keyword evidence="1" id="KW-0472">Membrane</keyword>
<evidence type="ECO:0000313" key="2">
    <source>
        <dbReference type="EMBL" id="RKR03007.1"/>
    </source>
</evidence>
<evidence type="ECO:0000256" key="1">
    <source>
        <dbReference type="SAM" id="Phobius"/>
    </source>
</evidence>
<reference evidence="2 3" key="1">
    <citation type="submission" date="2018-10" db="EMBL/GenBank/DDBJ databases">
        <title>Genomic Encyclopedia of Type Strains, Phase IV (KMG-IV): sequencing the most valuable type-strain genomes for metagenomic binning, comparative biology and taxonomic classification.</title>
        <authorList>
            <person name="Goeker M."/>
        </authorList>
    </citation>
    <scope>NUCLEOTIDE SEQUENCE [LARGE SCALE GENOMIC DNA]</scope>
    <source>
        <strain evidence="2 3">DSM 4734</strain>
    </source>
</reference>
<accession>A0A495DL23</accession>
<organism evidence="2 3">
    <name type="scientific">Maricaulis maris</name>
    <dbReference type="NCBI Taxonomy" id="74318"/>
    <lineage>
        <taxon>Bacteria</taxon>
        <taxon>Pseudomonadati</taxon>
        <taxon>Pseudomonadota</taxon>
        <taxon>Alphaproteobacteria</taxon>
        <taxon>Maricaulales</taxon>
        <taxon>Maricaulaceae</taxon>
        <taxon>Maricaulis</taxon>
    </lineage>
</organism>
<dbReference type="Proteomes" id="UP000273675">
    <property type="component" value="Unassembled WGS sequence"/>
</dbReference>
<feature type="transmembrane region" description="Helical" evidence="1">
    <location>
        <begin position="6"/>
        <end position="22"/>
    </location>
</feature>
<keyword evidence="1" id="KW-1133">Transmembrane helix</keyword>
<dbReference type="Pfam" id="PF04654">
    <property type="entry name" value="DUF599"/>
    <property type="match status" value="1"/>
</dbReference>
<dbReference type="AlphaFoldDB" id="A0A495DL23"/>
<sequence>MLENYYGVIGFAVIALGFSWLVDHSPLAKHTLSRRMDEHRKQWMMNMAARSVRIMDSQIIAGLQNGIAFFASTALLGIGAGFTLITALDPVMSAVGDVPFLDTTSRIQWEVMSLGLLVIYAYAFFKFGWAYRLVNYSAMLLGATPDVPRDQDTTAEALRGAYRAGAMNVVAGRQFNRGLRALFLSIGYLAWIAGPMAQIGGTLLVAGLLISRQFFSPALAALAAGDDAMGEVSIPSANAPETGQEAV</sequence>
<protein>
    <submittedName>
        <fullName evidence="2">Putative membrane protein</fullName>
    </submittedName>
</protein>
<dbReference type="RefSeq" id="WP_075190705.1">
    <property type="nucleotide sequence ID" value="NZ_RBIM01000002.1"/>
</dbReference>
<dbReference type="EMBL" id="RBIM01000002">
    <property type="protein sequence ID" value="RKR03007.1"/>
    <property type="molecule type" value="Genomic_DNA"/>
</dbReference>
<keyword evidence="1" id="KW-0812">Transmembrane</keyword>
<evidence type="ECO:0000313" key="3">
    <source>
        <dbReference type="Proteomes" id="UP000273675"/>
    </source>
</evidence>
<proteinExistence type="predicted"/>
<feature type="transmembrane region" description="Helical" evidence="1">
    <location>
        <begin position="109"/>
        <end position="131"/>
    </location>
</feature>
<feature type="transmembrane region" description="Helical" evidence="1">
    <location>
        <begin position="67"/>
        <end position="88"/>
    </location>
</feature>
<dbReference type="InterPro" id="IPR006747">
    <property type="entry name" value="DUF599"/>
</dbReference>
<feature type="transmembrane region" description="Helical" evidence="1">
    <location>
        <begin position="188"/>
        <end position="210"/>
    </location>
</feature>
<name>A0A495DL23_9PROT</name>
<dbReference type="OrthoDB" id="9806874at2"/>
<comment type="caution">
    <text evidence="2">The sequence shown here is derived from an EMBL/GenBank/DDBJ whole genome shotgun (WGS) entry which is preliminary data.</text>
</comment>
<gene>
    <name evidence="2" type="ORF">C7435_0952</name>
</gene>